<evidence type="ECO:0000313" key="8">
    <source>
        <dbReference type="Proteomes" id="UP000199268"/>
    </source>
</evidence>
<evidence type="ECO:0000256" key="1">
    <source>
        <dbReference type="ARBA" id="ARBA00022679"/>
    </source>
</evidence>
<reference evidence="8" key="1">
    <citation type="submission" date="2016-08" db="EMBL/GenBank/DDBJ databases">
        <authorList>
            <person name="Varghese N."/>
            <person name="Submissions Spin"/>
        </authorList>
    </citation>
    <scope>NUCLEOTIDE SEQUENCE [LARGE SCALE GENOMIC DNA]</scope>
    <source>
        <strain evidence="8">R-53094</strain>
    </source>
</reference>
<dbReference type="Pfam" id="PF04265">
    <property type="entry name" value="TPK_B1_binding"/>
    <property type="match status" value="1"/>
</dbReference>
<keyword evidence="8" id="KW-1185">Reference proteome</keyword>
<keyword evidence="1" id="KW-0808">Transferase</keyword>
<dbReference type="RefSeq" id="WP_092461867.1">
    <property type="nucleotide sequence ID" value="NZ_BJEE01000004.1"/>
</dbReference>
<dbReference type="GO" id="GO:0004788">
    <property type="term" value="F:thiamine diphosphokinase activity"/>
    <property type="evidence" value="ECO:0007669"/>
    <property type="project" value="UniProtKB-UniRule"/>
</dbReference>
<gene>
    <name evidence="7" type="ORF">GA0061074_10355</name>
</gene>
<dbReference type="PANTHER" id="PTHR41299:SF1">
    <property type="entry name" value="THIAMINE PYROPHOSPHOKINASE"/>
    <property type="match status" value="1"/>
</dbReference>
<dbReference type="AlphaFoldDB" id="A0A1C3ZY00"/>
<dbReference type="InterPro" id="IPR006282">
    <property type="entry name" value="Thi_PPkinase"/>
</dbReference>
<keyword evidence="2" id="KW-0547">Nucleotide-binding</keyword>
<evidence type="ECO:0000256" key="2">
    <source>
        <dbReference type="ARBA" id="ARBA00022741"/>
    </source>
</evidence>
<dbReference type="GO" id="GO:0016301">
    <property type="term" value="F:kinase activity"/>
    <property type="evidence" value="ECO:0007669"/>
    <property type="project" value="UniProtKB-KW"/>
</dbReference>
<accession>A0A1C3ZY00</accession>
<organism evidence="7 8">
    <name type="scientific">Weissella bombi</name>
    <dbReference type="NCBI Taxonomy" id="1505725"/>
    <lineage>
        <taxon>Bacteria</taxon>
        <taxon>Bacillati</taxon>
        <taxon>Bacillota</taxon>
        <taxon>Bacilli</taxon>
        <taxon>Lactobacillales</taxon>
        <taxon>Lactobacillaceae</taxon>
        <taxon>Weissella</taxon>
    </lineage>
</organism>
<dbReference type="SUPFAM" id="SSF63999">
    <property type="entry name" value="Thiamin pyrophosphokinase, catalytic domain"/>
    <property type="match status" value="1"/>
</dbReference>
<dbReference type="GO" id="GO:0005524">
    <property type="term" value="F:ATP binding"/>
    <property type="evidence" value="ECO:0007669"/>
    <property type="project" value="UniProtKB-KW"/>
</dbReference>
<dbReference type="Pfam" id="PF04263">
    <property type="entry name" value="TPK_catalytic"/>
    <property type="match status" value="1"/>
</dbReference>
<dbReference type="STRING" id="1505725.GA0061074_10355"/>
<dbReference type="PANTHER" id="PTHR41299">
    <property type="entry name" value="THIAMINE PYROPHOSPHOKINASE"/>
    <property type="match status" value="1"/>
</dbReference>
<evidence type="ECO:0000259" key="6">
    <source>
        <dbReference type="SMART" id="SM00983"/>
    </source>
</evidence>
<dbReference type="InterPro" id="IPR007373">
    <property type="entry name" value="Thiamin_PyroPKinase_B1-bd"/>
</dbReference>
<feature type="domain" description="Thiamin pyrophosphokinase thiamin-binding" evidence="6">
    <location>
        <begin position="145"/>
        <end position="208"/>
    </location>
</feature>
<keyword evidence="4" id="KW-0067">ATP-binding</keyword>
<dbReference type="Gene3D" id="3.40.50.10240">
    <property type="entry name" value="Thiamin pyrophosphokinase, catalytic domain"/>
    <property type="match status" value="1"/>
</dbReference>
<evidence type="ECO:0000256" key="3">
    <source>
        <dbReference type="ARBA" id="ARBA00022777"/>
    </source>
</evidence>
<dbReference type="GO" id="GO:0030975">
    <property type="term" value="F:thiamine binding"/>
    <property type="evidence" value="ECO:0007669"/>
    <property type="project" value="InterPro"/>
</dbReference>
<dbReference type="InterPro" id="IPR053149">
    <property type="entry name" value="TPK"/>
</dbReference>
<dbReference type="InterPro" id="IPR007371">
    <property type="entry name" value="TPK_catalytic"/>
</dbReference>
<sequence>MERVRLLVGGPISEWPDDLKNGQLDGPWAAADRGSLRLLALGQTPILTVGDFDSVTPKERQDVIEKLSNIVSVKPEKDDTDTELLLTLIQEQYNPDKIEIYGATGGRIDQLLSNIWIFTQPRFRDIVQKVTIIDRINRIDFYLPGMHKIVKDKTMKYLGFMPLTPVTGLTLIDEKYHLKDWSGNPFSFSSNEFVGEENHFSFQSGIVAAIQSRDLIGQTAEQ</sequence>
<dbReference type="NCBIfam" id="TIGR01378">
    <property type="entry name" value="thi_PPkinase"/>
    <property type="match status" value="1"/>
</dbReference>
<evidence type="ECO:0000313" key="7">
    <source>
        <dbReference type="EMBL" id="SCB87274.1"/>
    </source>
</evidence>
<dbReference type="SMART" id="SM00983">
    <property type="entry name" value="TPK_B1_binding"/>
    <property type="match status" value="1"/>
</dbReference>
<dbReference type="GO" id="GO:0006772">
    <property type="term" value="P:thiamine metabolic process"/>
    <property type="evidence" value="ECO:0007669"/>
    <property type="project" value="UniProtKB-UniRule"/>
</dbReference>
<evidence type="ECO:0000256" key="5">
    <source>
        <dbReference type="NCBIfam" id="TIGR01378"/>
    </source>
</evidence>
<proteinExistence type="predicted"/>
<dbReference type="InterPro" id="IPR036759">
    <property type="entry name" value="TPK_catalytic_sf"/>
</dbReference>
<dbReference type="OrthoDB" id="9804377at2"/>
<dbReference type="EMBL" id="FMAO01000003">
    <property type="protein sequence ID" value="SCB87274.1"/>
    <property type="molecule type" value="Genomic_DNA"/>
</dbReference>
<dbReference type="EC" id="2.7.6.2" evidence="5"/>
<keyword evidence="3 7" id="KW-0418">Kinase</keyword>
<name>A0A1C3ZY00_9LACO</name>
<dbReference type="GO" id="GO:0009229">
    <property type="term" value="P:thiamine diphosphate biosynthetic process"/>
    <property type="evidence" value="ECO:0007669"/>
    <property type="project" value="InterPro"/>
</dbReference>
<dbReference type="Proteomes" id="UP000199268">
    <property type="component" value="Unassembled WGS sequence"/>
</dbReference>
<protein>
    <recommendedName>
        <fullName evidence="5">Thiamine diphosphokinase</fullName>
        <ecNumber evidence="5">2.7.6.2</ecNumber>
    </recommendedName>
</protein>
<dbReference type="CDD" id="cd07995">
    <property type="entry name" value="TPK"/>
    <property type="match status" value="1"/>
</dbReference>
<evidence type="ECO:0000256" key="4">
    <source>
        <dbReference type="ARBA" id="ARBA00022840"/>
    </source>
</evidence>